<proteinExistence type="predicted"/>
<organism evidence="1">
    <name type="scientific">Siphoviridae sp. ctS1E53</name>
    <dbReference type="NCBI Taxonomy" id="2826340"/>
    <lineage>
        <taxon>Viruses</taxon>
        <taxon>Duplodnaviria</taxon>
        <taxon>Heunggongvirae</taxon>
        <taxon>Uroviricota</taxon>
        <taxon>Caudoviricetes</taxon>
    </lineage>
</organism>
<sequence>MQRRKNWKGQKNKRLSALISLITRFLFLSQAPKHRKAPVECFLRRVRQ</sequence>
<protein>
    <submittedName>
        <fullName evidence="1">Uncharacterized protein</fullName>
    </submittedName>
</protein>
<reference evidence="1" key="1">
    <citation type="journal article" date="2021" name="Proc. Natl. Acad. Sci. U.S.A.">
        <title>A Catalog of Tens of Thousands of Viruses from Human Metagenomes Reveals Hidden Associations with Chronic Diseases.</title>
        <authorList>
            <person name="Tisza M.J."/>
            <person name="Buck C.B."/>
        </authorList>
    </citation>
    <scope>NUCLEOTIDE SEQUENCE</scope>
    <source>
        <strain evidence="1">CtS1E53</strain>
    </source>
</reference>
<name>A0A8S5MEK6_9CAUD</name>
<accession>A0A8S5MEK6</accession>
<dbReference type="EMBL" id="BK014885">
    <property type="protein sequence ID" value="DAD80686.1"/>
    <property type="molecule type" value="Genomic_DNA"/>
</dbReference>
<evidence type="ECO:0000313" key="1">
    <source>
        <dbReference type="EMBL" id="DAD80686.1"/>
    </source>
</evidence>